<protein>
    <submittedName>
        <fullName evidence="2">Uncharacterized protein</fullName>
    </submittedName>
</protein>
<feature type="region of interest" description="Disordered" evidence="1">
    <location>
        <begin position="454"/>
        <end position="519"/>
    </location>
</feature>
<feature type="region of interest" description="Disordered" evidence="1">
    <location>
        <begin position="682"/>
        <end position="708"/>
    </location>
</feature>
<feature type="non-terminal residue" evidence="2">
    <location>
        <position position="1"/>
    </location>
</feature>
<feature type="compositionally biased region" description="Basic and acidic residues" evidence="1">
    <location>
        <begin position="509"/>
        <end position="518"/>
    </location>
</feature>
<name>A0ABN9Q775_9DINO</name>
<keyword evidence="3" id="KW-1185">Reference proteome</keyword>
<organism evidence="2 3">
    <name type="scientific">Prorocentrum cordatum</name>
    <dbReference type="NCBI Taxonomy" id="2364126"/>
    <lineage>
        <taxon>Eukaryota</taxon>
        <taxon>Sar</taxon>
        <taxon>Alveolata</taxon>
        <taxon>Dinophyceae</taxon>
        <taxon>Prorocentrales</taxon>
        <taxon>Prorocentraceae</taxon>
        <taxon>Prorocentrum</taxon>
    </lineage>
</organism>
<comment type="caution">
    <text evidence="2">The sequence shown here is derived from an EMBL/GenBank/DDBJ whole genome shotgun (WGS) entry which is preliminary data.</text>
</comment>
<gene>
    <name evidence="2" type="ORF">PCOR1329_LOCUS8513</name>
</gene>
<feature type="compositionally biased region" description="Pro residues" evidence="1">
    <location>
        <begin position="544"/>
        <end position="558"/>
    </location>
</feature>
<proteinExistence type="predicted"/>
<feature type="region of interest" description="Disordered" evidence="1">
    <location>
        <begin position="540"/>
        <end position="576"/>
    </location>
</feature>
<evidence type="ECO:0000313" key="3">
    <source>
        <dbReference type="Proteomes" id="UP001189429"/>
    </source>
</evidence>
<feature type="compositionally biased region" description="Low complexity" evidence="1">
    <location>
        <begin position="464"/>
        <end position="483"/>
    </location>
</feature>
<feature type="compositionally biased region" description="Acidic residues" evidence="1">
    <location>
        <begin position="491"/>
        <end position="502"/>
    </location>
</feature>
<reference evidence="2" key="1">
    <citation type="submission" date="2023-10" db="EMBL/GenBank/DDBJ databases">
        <authorList>
            <person name="Chen Y."/>
            <person name="Shah S."/>
            <person name="Dougan E. K."/>
            <person name="Thang M."/>
            <person name="Chan C."/>
        </authorList>
    </citation>
    <scope>NUCLEOTIDE SEQUENCE [LARGE SCALE GENOMIC DNA]</scope>
</reference>
<sequence>AEARSAAFERAHAAAAELNERLREQDVETPSELLGTKDFLATVLHRDGRPQDADKSDFEGFASSFGLDRQHQEVVKIRRLQAEACDWWAKKLLEEIQNETTTDHMQRMIGILKEINEGEDLPALKQAGSILSDKLADRVLVAAEQLQAQDAEAKAASEKPFPEMARRAADKIAEDLRLSKAMGCSPKHPKMLKAKGIEVAFRLEEKNRHARKVLIAARERQDRDAKAASQAQLEGRLPEVGAATAASEAIDADVDRATMAEGVMATHADLREAKQIASALRDADGQRRRLQAPGRAARRSRPTLARQLAPQASRGQGWDAVAAVAAPEARRQDVPDLDGPEGALSKYELHLHSSVATVGRPAGFKKQRRETKSEFRLHVGFYSLRPYKPEFHRMERFAVVFMQQATTSRMSEKAAMELLSEDGHASATWYQLGNTIRSIPRRSPCTVPVVPLVDGAPSTQLFPAKRSGSSGGKATAAKGGSPALPGHEPDAGDSADEDEGDSDGGGGDDGGHDGDDHAPIAPVLDLVAAWHEGKIEAELGIKEPPLPPPQVPPPPEPDALPAGPSDGGAAPGPAPKALPARGFVGKADFAWEVPNGVIRYCGAKQTFVAARSLRGCSFTRSARGYVKRVRDNGKECIIGRPVGFLGSLLAAGSGPGVADKASHASCKLQERLDRATRLLARASAKADPEGSGLLGEERPKDDGELSEAESVGGFAHCMNRPIDAPPPRSGHEHGQIRALQRTVRSLKVKLFWGEKRAKALRTTVLNIQTLSDNRLDKDDAQQQTMNDRVRAVTGAANGDVQG</sequence>
<accession>A0ABN9Q775</accession>
<dbReference type="EMBL" id="CAUYUJ010002336">
    <property type="protein sequence ID" value="CAK0800343.1"/>
    <property type="molecule type" value="Genomic_DNA"/>
</dbReference>
<evidence type="ECO:0000313" key="2">
    <source>
        <dbReference type="EMBL" id="CAK0800343.1"/>
    </source>
</evidence>
<evidence type="ECO:0000256" key="1">
    <source>
        <dbReference type="SAM" id="MobiDB-lite"/>
    </source>
</evidence>
<feature type="region of interest" description="Disordered" evidence="1">
    <location>
        <begin position="282"/>
        <end position="316"/>
    </location>
</feature>
<dbReference type="Proteomes" id="UP001189429">
    <property type="component" value="Unassembled WGS sequence"/>
</dbReference>